<protein>
    <recommendedName>
        <fullName evidence="2">Thymocyte nuclear protein 1</fullName>
    </recommendedName>
</protein>
<comment type="subcellular location">
    <subcellularLocation>
        <location evidence="1">Nucleus</location>
    </subcellularLocation>
</comment>
<evidence type="ECO:0000256" key="1">
    <source>
        <dbReference type="ARBA" id="ARBA00004123"/>
    </source>
</evidence>
<evidence type="ECO:0000256" key="4">
    <source>
        <dbReference type="ARBA" id="ARBA00023242"/>
    </source>
</evidence>
<dbReference type="InterPro" id="IPR015947">
    <property type="entry name" value="PUA-like_sf"/>
</dbReference>
<dbReference type="OrthoDB" id="41445at2759"/>
<dbReference type="InterPro" id="IPR047197">
    <property type="entry name" value="THYN1-like_EVE"/>
</dbReference>
<dbReference type="Pfam" id="PF01878">
    <property type="entry name" value="EVE"/>
    <property type="match status" value="1"/>
</dbReference>
<dbReference type="STRING" id="1076935.U4LET5"/>
<feature type="compositionally biased region" description="Polar residues" evidence="5">
    <location>
        <begin position="105"/>
        <end position="115"/>
    </location>
</feature>
<dbReference type="PANTHER" id="PTHR14087">
    <property type="entry name" value="THYMOCYTE NUCLEAR PROTEIN 1"/>
    <property type="match status" value="1"/>
</dbReference>
<dbReference type="GO" id="GO:0005634">
    <property type="term" value="C:nucleus"/>
    <property type="evidence" value="ECO:0007669"/>
    <property type="project" value="UniProtKB-SubCell"/>
</dbReference>
<dbReference type="Proteomes" id="UP000018144">
    <property type="component" value="Unassembled WGS sequence"/>
</dbReference>
<gene>
    <name evidence="7" type="ORF">PCON_08054</name>
</gene>
<feature type="region of interest" description="Disordered" evidence="5">
    <location>
        <begin position="1"/>
        <end position="120"/>
    </location>
</feature>
<accession>U4LET5</accession>
<feature type="compositionally biased region" description="Polar residues" evidence="5">
    <location>
        <begin position="21"/>
        <end position="32"/>
    </location>
</feature>
<dbReference type="AlphaFoldDB" id="U4LET5"/>
<evidence type="ECO:0000313" key="7">
    <source>
        <dbReference type="EMBL" id="CCX30062.1"/>
    </source>
</evidence>
<dbReference type="Gene3D" id="3.10.590.10">
    <property type="entry name" value="ph1033 like domains"/>
    <property type="match status" value="1"/>
</dbReference>
<dbReference type="PANTHER" id="PTHR14087:SF7">
    <property type="entry name" value="THYMOCYTE NUCLEAR PROTEIN 1"/>
    <property type="match status" value="1"/>
</dbReference>
<evidence type="ECO:0000256" key="5">
    <source>
        <dbReference type="SAM" id="MobiDB-lite"/>
    </source>
</evidence>
<evidence type="ECO:0000256" key="2">
    <source>
        <dbReference type="ARBA" id="ARBA00014654"/>
    </source>
</evidence>
<dbReference type="eggNOG" id="KOG3383">
    <property type="taxonomic scope" value="Eukaryota"/>
</dbReference>
<feature type="compositionally biased region" description="Basic residues" evidence="5">
    <location>
        <begin position="67"/>
        <end position="76"/>
    </location>
</feature>
<evidence type="ECO:0000259" key="6">
    <source>
        <dbReference type="Pfam" id="PF01878"/>
    </source>
</evidence>
<dbReference type="CDD" id="cd21133">
    <property type="entry name" value="EVE"/>
    <property type="match status" value="1"/>
</dbReference>
<name>U4LET5_PYROM</name>
<proteinExistence type="predicted"/>
<feature type="compositionally biased region" description="Basic and acidic residues" evidence="5">
    <location>
        <begin position="87"/>
        <end position="99"/>
    </location>
</feature>
<dbReference type="SUPFAM" id="SSF88697">
    <property type="entry name" value="PUA domain-like"/>
    <property type="match status" value="1"/>
</dbReference>
<sequence length="286" mass="31705">MPPRKRSQADDPGPAKKRATRSGTRSETTSAKSGACVAEAKATEVSKEAEEEAKEAVQGSKNEAQTKSKKQAKQAKRATQAKLGEPTTEHAKDPEDAKPLKQPKLATSATTTQEAPTPGRRFWLMKAEPETRIEKGKDVKFSIDDLASRTEPEGWDGIRNYGARNNLRSMKEGELAFFYHSNCKFPGIVGIMAIVKEASIDTTAFDPKEPYYDPKSDPLNPKWYLVHVKFVEKFNRTVGLHELKKYAGKELADMPLLKQGRLSVSEVPEGCWDFVIGLAKKPAEEI</sequence>
<dbReference type="FunFam" id="3.10.590.10:FF:000003">
    <property type="entry name" value="Thymocyte nuclear protein 1"/>
    <property type="match status" value="1"/>
</dbReference>
<keyword evidence="4" id="KW-0539">Nucleus</keyword>
<evidence type="ECO:0000256" key="3">
    <source>
        <dbReference type="ARBA" id="ARBA00022553"/>
    </source>
</evidence>
<organism evidence="7 8">
    <name type="scientific">Pyronema omphalodes (strain CBS 100304)</name>
    <name type="common">Pyronema confluens</name>
    <dbReference type="NCBI Taxonomy" id="1076935"/>
    <lineage>
        <taxon>Eukaryota</taxon>
        <taxon>Fungi</taxon>
        <taxon>Dikarya</taxon>
        <taxon>Ascomycota</taxon>
        <taxon>Pezizomycotina</taxon>
        <taxon>Pezizomycetes</taxon>
        <taxon>Pezizales</taxon>
        <taxon>Pyronemataceae</taxon>
        <taxon>Pyronema</taxon>
    </lineage>
</organism>
<dbReference type="InterPro" id="IPR002740">
    <property type="entry name" value="EVE_domain"/>
</dbReference>
<dbReference type="OMA" id="TEPEGWD"/>
<reference evidence="7 8" key="1">
    <citation type="journal article" date="2013" name="PLoS Genet.">
        <title>The genome and development-dependent transcriptomes of Pyronema confluens: a window into fungal evolution.</title>
        <authorList>
            <person name="Traeger S."/>
            <person name="Altegoer F."/>
            <person name="Freitag M."/>
            <person name="Gabaldon T."/>
            <person name="Kempken F."/>
            <person name="Kumar A."/>
            <person name="Marcet-Houben M."/>
            <person name="Poggeler S."/>
            <person name="Stajich J.E."/>
            <person name="Nowrousian M."/>
        </authorList>
    </citation>
    <scope>NUCLEOTIDE SEQUENCE [LARGE SCALE GENOMIC DNA]</scope>
    <source>
        <strain evidence="8">CBS 100304</strain>
        <tissue evidence="7">Vegetative mycelium</tissue>
    </source>
</reference>
<keyword evidence="3" id="KW-0597">Phosphoprotein</keyword>
<feature type="domain" description="EVE" evidence="6">
    <location>
        <begin position="121"/>
        <end position="276"/>
    </location>
</feature>
<keyword evidence="8" id="KW-1185">Reference proteome</keyword>
<evidence type="ECO:0000313" key="8">
    <source>
        <dbReference type="Proteomes" id="UP000018144"/>
    </source>
</evidence>
<dbReference type="InterPro" id="IPR052181">
    <property type="entry name" value="5hmC_binding"/>
</dbReference>
<dbReference type="EMBL" id="HF935415">
    <property type="protein sequence ID" value="CCX30062.1"/>
    <property type="molecule type" value="Genomic_DNA"/>
</dbReference>